<dbReference type="AlphaFoldDB" id="A0A940DRH2"/>
<feature type="binding site" evidence="7">
    <location>
        <position position="110"/>
    </location>
    <ligand>
        <name>Mg(2+)</name>
        <dbReference type="ChEBI" id="CHEBI:18420"/>
    </ligand>
</feature>
<dbReference type="GO" id="GO:0008781">
    <property type="term" value="F:N-acylneuraminate cytidylyltransferase activity"/>
    <property type="evidence" value="ECO:0007669"/>
    <property type="project" value="TreeGrafter"/>
</dbReference>
<organism evidence="8 9">
    <name type="scientific">Candidatus Cryptobacteroides gallistercoris</name>
    <dbReference type="NCBI Taxonomy" id="2840765"/>
    <lineage>
        <taxon>Bacteria</taxon>
        <taxon>Pseudomonadati</taxon>
        <taxon>Bacteroidota</taxon>
        <taxon>Bacteroidia</taxon>
        <taxon>Bacteroidales</taxon>
        <taxon>Candidatus Cryptobacteroides</taxon>
    </lineage>
</organism>
<dbReference type="InterPro" id="IPR010023">
    <property type="entry name" value="KdsC_fam"/>
</dbReference>
<evidence type="ECO:0000313" key="8">
    <source>
        <dbReference type="EMBL" id="MBO8454292.1"/>
    </source>
</evidence>
<comment type="caution">
    <text evidence="8">The sequence shown here is derived from an EMBL/GenBank/DDBJ whole genome shotgun (WGS) entry which is preliminary data.</text>
</comment>
<evidence type="ECO:0000256" key="5">
    <source>
        <dbReference type="ARBA" id="ARBA00022801"/>
    </source>
</evidence>
<dbReference type="PANTHER" id="PTHR21485">
    <property type="entry name" value="HAD SUPERFAMILY MEMBERS CMAS AND KDSC"/>
    <property type="match status" value="1"/>
</dbReference>
<reference evidence="8" key="1">
    <citation type="submission" date="2020-10" db="EMBL/GenBank/DDBJ databases">
        <authorList>
            <person name="Gilroy R."/>
        </authorList>
    </citation>
    <scope>NUCLEOTIDE SEQUENCE</scope>
    <source>
        <strain evidence="8">F1-3629</strain>
    </source>
</reference>
<comment type="cofactor">
    <cofactor evidence="1 7">
        <name>Mg(2+)</name>
        <dbReference type="ChEBI" id="CHEBI:18420"/>
    </cofactor>
</comment>
<dbReference type="SUPFAM" id="SSF56784">
    <property type="entry name" value="HAD-like"/>
    <property type="match status" value="1"/>
</dbReference>
<comment type="similarity">
    <text evidence="2">Belongs to the KdsC family.</text>
</comment>
<gene>
    <name evidence="8" type="ORF">IAC07_06180</name>
</gene>
<reference evidence="8" key="2">
    <citation type="journal article" date="2021" name="PeerJ">
        <title>Extensive microbial diversity within the chicken gut microbiome revealed by metagenomics and culture.</title>
        <authorList>
            <person name="Gilroy R."/>
            <person name="Ravi A."/>
            <person name="Getino M."/>
            <person name="Pursley I."/>
            <person name="Horton D.L."/>
            <person name="Alikhan N.F."/>
            <person name="Baker D."/>
            <person name="Gharbi K."/>
            <person name="Hall N."/>
            <person name="Watson M."/>
            <person name="Adriaenssens E.M."/>
            <person name="Foster-Nyarko E."/>
            <person name="Jarju S."/>
            <person name="Secka A."/>
            <person name="Antonio M."/>
            <person name="Oren A."/>
            <person name="Chaudhuri R.R."/>
            <person name="La Ragione R."/>
            <person name="Hildebrand F."/>
            <person name="Pallen M.J."/>
        </authorList>
    </citation>
    <scope>NUCLEOTIDE SEQUENCE</scope>
    <source>
        <strain evidence="8">F1-3629</strain>
    </source>
</reference>
<dbReference type="Gene3D" id="3.40.50.1000">
    <property type="entry name" value="HAD superfamily/HAD-like"/>
    <property type="match status" value="1"/>
</dbReference>
<dbReference type="InterPro" id="IPR050793">
    <property type="entry name" value="CMP-NeuNAc_synthase"/>
</dbReference>
<dbReference type="Proteomes" id="UP000771749">
    <property type="component" value="Unassembled WGS sequence"/>
</dbReference>
<comment type="subunit">
    <text evidence="3">Homotetramer.</text>
</comment>
<feature type="binding site" evidence="7">
    <location>
        <position position="15"/>
    </location>
    <ligand>
        <name>Mg(2+)</name>
        <dbReference type="ChEBI" id="CHEBI:18420"/>
    </ligand>
</feature>
<dbReference type="GO" id="GO:0046872">
    <property type="term" value="F:metal ion binding"/>
    <property type="evidence" value="ECO:0007669"/>
    <property type="project" value="UniProtKB-KW"/>
</dbReference>
<evidence type="ECO:0000256" key="1">
    <source>
        <dbReference type="ARBA" id="ARBA00001946"/>
    </source>
</evidence>
<proteinExistence type="inferred from homology"/>
<evidence type="ECO:0000256" key="7">
    <source>
        <dbReference type="PIRSR" id="PIRSR006118-2"/>
    </source>
</evidence>
<evidence type="ECO:0000256" key="6">
    <source>
        <dbReference type="ARBA" id="ARBA00022842"/>
    </source>
</evidence>
<accession>A0A940DRH2</accession>
<dbReference type="GO" id="GO:0016788">
    <property type="term" value="F:hydrolase activity, acting on ester bonds"/>
    <property type="evidence" value="ECO:0007669"/>
    <property type="project" value="InterPro"/>
</dbReference>
<keyword evidence="4 7" id="KW-0479">Metal-binding</keyword>
<name>A0A940DRH2_9BACT</name>
<dbReference type="SFLD" id="SFLDG01138">
    <property type="entry name" value="C1.6.2:_Deoxy-d-mannose-octulo"/>
    <property type="match status" value="1"/>
</dbReference>
<dbReference type="PIRSF" id="PIRSF006118">
    <property type="entry name" value="KDO8-P_Ptase"/>
    <property type="match status" value="1"/>
</dbReference>
<dbReference type="PANTHER" id="PTHR21485:SF3">
    <property type="entry name" value="N-ACYLNEURAMINATE CYTIDYLYLTRANSFERASE"/>
    <property type="match status" value="1"/>
</dbReference>
<keyword evidence="6 7" id="KW-0460">Magnesium</keyword>
<dbReference type="EMBL" id="JADIMJ010000090">
    <property type="protein sequence ID" value="MBO8454292.1"/>
    <property type="molecule type" value="Genomic_DNA"/>
</dbReference>
<dbReference type="InterPro" id="IPR023214">
    <property type="entry name" value="HAD_sf"/>
</dbReference>
<dbReference type="Pfam" id="PF08282">
    <property type="entry name" value="Hydrolase_3"/>
    <property type="match status" value="1"/>
</dbReference>
<evidence type="ECO:0000256" key="4">
    <source>
        <dbReference type="ARBA" id="ARBA00022723"/>
    </source>
</evidence>
<keyword evidence="5 8" id="KW-0378">Hydrolase</keyword>
<dbReference type="SFLD" id="SFLDG01136">
    <property type="entry name" value="C1.6:_Phosphoserine_Phosphatas"/>
    <property type="match status" value="1"/>
</dbReference>
<evidence type="ECO:0000313" key="9">
    <source>
        <dbReference type="Proteomes" id="UP000771749"/>
    </source>
</evidence>
<dbReference type="SFLD" id="SFLDS00003">
    <property type="entry name" value="Haloacid_Dehalogenase"/>
    <property type="match status" value="1"/>
</dbReference>
<feature type="binding site" evidence="7">
    <location>
        <position position="17"/>
    </location>
    <ligand>
        <name>substrate</name>
    </ligand>
</feature>
<evidence type="ECO:0000256" key="3">
    <source>
        <dbReference type="ARBA" id="ARBA00011881"/>
    </source>
</evidence>
<evidence type="ECO:0000256" key="2">
    <source>
        <dbReference type="ARBA" id="ARBA00005893"/>
    </source>
</evidence>
<sequence length="176" mass="19575">MDRESLLRIRAFAFDVDGVMTDGGILADLSGELYRTFDSKDGFGLRMASMHGYHLGIITGGRSESIRQRFRTCGVKPEDVYLGSRDKMEDFNDFCFRHGLSPEEVLFCGDDLPDAPVMIACGCGACPSDAVPEVKDIADYISPYPGGKGFARNTIEMVMKMQGKWDLDVSLYKKKF</sequence>
<protein>
    <submittedName>
        <fullName evidence="8">HAD hydrolase family protein</fullName>
    </submittedName>
</protein>
<dbReference type="InterPro" id="IPR036412">
    <property type="entry name" value="HAD-like_sf"/>
</dbReference>